<feature type="region of interest" description="Disordered" evidence="10">
    <location>
        <begin position="1"/>
        <end position="43"/>
    </location>
</feature>
<evidence type="ECO:0000256" key="6">
    <source>
        <dbReference type="ARBA" id="ARBA00022840"/>
    </source>
</evidence>
<dbReference type="PANTHER" id="PTHR24361">
    <property type="entry name" value="MITOGEN-ACTIVATED KINASE KINASE KINASE"/>
    <property type="match status" value="1"/>
</dbReference>
<feature type="compositionally biased region" description="Polar residues" evidence="10">
    <location>
        <begin position="1077"/>
        <end position="1091"/>
    </location>
</feature>
<keyword evidence="3" id="KW-0808">Transferase</keyword>
<keyword evidence="13" id="KW-1185">Reference proteome</keyword>
<protein>
    <recommendedName>
        <fullName evidence="1">non-specific serine/threonine protein kinase</fullName>
        <ecNumber evidence="1">2.7.11.1</ecNumber>
    </recommendedName>
</protein>
<feature type="binding site" evidence="9">
    <location>
        <position position="1740"/>
    </location>
    <ligand>
        <name>ATP</name>
        <dbReference type="ChEBI" id="CHEBI:30616"/>
    </ligand>
</feature>
<dbReference type="SUPFAM" id="SSF56112">
    <property type="entry name" value="Protein kinase-like (PK-like)"/>
    <property type="match status" value="1"/>
</dbReference>
<feature type="domain" description="Protein kinase" evidence="11">
    <location>
        <begin position="1709"/>
        <end position="1958"/>
    </location>
</feature>
<feature type="compositionally biased region" description="Polar residues" evidence="10">
    <location>
        <begin position="1055"/>
        <end position="1065"/>
    </location>
</feature>
<feature type="compositionally biased region" description="Low complexity" evidence="10">
    <location>
        <begin position="1"/>
        <end position="17"/>
    </location>
</feature>
<feature type="compositionally biased region" description="Basic residues" evidence="10">
    <location>
        <begin position="1221"/>
        <end position="1233"/>
    </location>
</feature>
<feature type="compositionally biased region" description="Low complexity" evidence="10">
    <location>
        <begin position="1290"/>
        <end position="1301"/>
    </location>
</feature>
<feature type="region of interest" description="Disordered" evidence="10">
    <location>
        <begin position="755"/>
        <end position="857"/>
    </location>
</feature>
<accession>A0ABD0L4J4</accession>
<name>A0ABD0L4J4_9CAEN</name>
<feature type="compositionally biased region" description="Polar residues" evidence="10">
    <location>
        <begin position="160"/>
        <end position="178"/>
    </location>
</feature>
<gene>
    <name evidence="12" type="ORF">BaRGS_00014547</name>
</gene>
<evidence type="ECO:0000256" key="2">
    <source>
        <dbReference type="ARBA" id="ARBA00022527"/>
    </source>
</evidence>
<feature type="compositionally biased region" description="Basic and acidic residues" evidence="10">
    <location>
        <begin position="351"/>
        <end position="366"/>
    </location>
</feature>
<evidence type="ECO:0000313" key="13">
    <source>
        <dbReference type="Proteomes" id="UP001519460"/>
    </source>
</evidence>
<evidence type="ECO:0000256" key="10">
    <source>
        <dbReference type="SAM" id="MobiDB-lite"/>
    </source>
</evidence>
<feature type="compositionally biased region" description="Low complexity" evidence="10">
    <location>
        <begin position="771"/>
        <end position="782"/>
    </location>
</feature>
<keyword evidence="2" id="KW-0723">Serine/threonine-protein kinase</keyword>
<feature type="compositionally biased region" description="Polar residues" evidence="10">
    <location>
        <begin position="583"/>
        <end position="595"/>
    </location>
</feature>
<feature type="region of interest" description="Disordered" evidence="10">
    <location>
        <begin position="574"/>
        <end position="650"/>
    </location>
</feature>
<dbReference type="Proteomes" id="UP001519460">
    <property type="component" value="Unassembled WGS sequence"/>
</dbReference>
<evidence type="ECO:0000256" key="9">
    <source>
        <dbReference type="PROSITE-ProRule" id="PRU10141"/>
    </source>
</evidence>
<feature type="region of interest" description="Disordered" evidence="10">
    <location>
        <begin position="125"/>
        <end position="371"/>
    </location>
</feature>
<feature type="compositionally biased region" description="Polar residues" evidence="10">
    <location>
        <begin position="185"/>
        <end position="197"/>
    </location>
</feature>
<feature type="compositionally biased region" description="Polar residues" evidence="10">
    <location>
        <begin position="125"/>
        <end position="151"/>
    </location>
</feature>
<dbReference type="PROSITE" id="PS00107">
    <property type="entry name" value="PROTEIN_KINASE_ATP"/>
    <property type="match status" value="1"/>
</dbReference>
<evidence type="ECO:0000256" key="8">
    <source>
        <dbReference type="ARBA" id="ARBA00048679"/>
    </source>
</evidence>
<evidence type="ECO:0000256" key="5">
    <source>
        <dbReference type="ARBA" id="ARBA00022777"/>
    </source>
</evidence>
<feature type="region of interest" description="Disordered" evidence="10">
    <location>
        <begin position="1259"/>
        <end position="1311"/>
    </location>
</feature>
<dbReference type="SMART" id="SM00220">
    <property type="entry name" value="S_TKc"/>
    <property type="match status" value="1"/>
</dbReference>
<dbReference type="InterPro" id="IPR053235">
    <property type="entry name" value="Ser_Thr_kinase"/>
</dbReference>
<evidence type="ECO:0000259" key="11">
    <source>
        <dbReference type="PROSITE" id="PS50011"/>
    </source>
</evidence>
<evidence type="ECO:0000256" key="3">
    <source>
        <dbReference type="ARBA" id="ARBA00022679"/>
    </source>
</evidence>
<feature type="region of interest" description="Disordered" evidence="10">
    <location>
        <begin position="1332"/>
        <end position="1356"/>
    </location>
</feature>
<feature type="region of interest" description="Disordered" evidence="10">
    <location>
        <begin position="539"/>
        <end position="560"/>
    </location>
</feature>
<feature type="compositionally biased region" description="Basic and acidic residues" evidence="10">
    <location>
        <begin position="927"/>
        <end position="943"/>
    </location>
</feature>
<dbReference type="InterPro" id="IPR000719">
    <property type="entry name" value="Prot_kinase_dom"/>
</dbReference>
<feature type="compositionally biased region" description="Polar residues" evidence="10">
    <location>
        <begin position="944"/>
        <end position="990"/>
    </location>
</feature>
<feature type="region of interest" description="Disordered" evidence="10">
    <location>
        <begin position="1603"/>
        <end position="1625"/>
    </location>
</feature>
<feature type="region of interest" description="Disordered" evidence="10">
    <location>
        <begin position="430"/>
        <end position="505"/>
    </location>
</feature>
<evidence type="ECO:0000256" key="4">
    <source>
        <dbReference type="ARBA" id="ARBA00022741"/>
    </source>
</evidence>
<keyword evidence="5" id="KW-0418">Kinase</keyword>
<feature type="region of interest" description="Disordered" evidence="10">
    <location>
        <begin position="1501"/>
        <end position="1532"/>
    </location>
</feature>
<feature type="region of interest" description="Disordered" evidence="10">
    <location>
        <begin position="1049"/>
        <end position="1068"/>
    </location>
</feature>
<reference evidence="12 13" key="1">
    <citation type="journal article" date="2023" name="Sci. Data">
        <title>Genome assembly of the Korean intertidal mud-creeper Batillaria attramentaria.</title>
        <authorList>
            <person name="Patra A.K."/>
            <person name="Ho P.T."/>
            <person name="Jun S."/>
            <person name="Lee S.J."/>
            <person name="Kim Y."/>
            <person name="Won Y.J."/>
        </authorList>
    </citation>
    <scope>NUCLEOTIDE SEQUENCE [LARGE SCALE GENOMIC DNA]</scope>
    <source>
        <strain evidence="12">Wonlab-2016</strain>
    </source>
</reference>
<comment type="catalytic activity">
    <reaction evidence="7">
        <text>L-threonyl-[protein] + ATP = O-phospho-L-threonyl-[protein] + ADP + H(+)</text>
        <dbReference type="Rhea" id="RHEA:46608"/>
        <dbReference type="Rhea" id="RHEA-COMP:11060"/>
        <dbReference type="Rhea" id="RHEA-COMP:11605"/>
        <dbReference type="ChEBI" id="CHEBI:15378"/>
        <dbReference type="ChEBI" id="CHEBI:30013"/>
        <dbReference type="ChEBI" id="CHEBI:30616"/>
        <dbReference type="ChEBI" id="CHEBI:61977"/>
        <dbReference type="ChEBI" id="CHEBI:456216"/>
        <dbReference type="EC" id="2.7.11.1"/>
    </reaction>
</comment>
<feature type="region of interest" description="Disordered" evidence="10">
    <location>
        <begin position="1074"/>
        <end position="1139"/>
    </location>
</feature>
<dbReference type="GO" id="GO:0005524">
    <property type="term" value="F:ATP binding"/>
    <property type="evidence" value="ECO:0007669"/>
    <property type="project" value="UniProtKB-UniRule"/>
</dbReference>
<dbReference type="EC" id="2.7.11.1" evidence="1"/>
<organism evidence="12 13">
    <name type="scientific">Batillaria attramentaria</name>
    <dbReference type="NCBI Taxonomy" id="370345"/>
    <lineage>
        <taxon>Eukaryota</taxon>
        <taxon>Metazoa</taxon>
        <taxon>Spiralia</taxon>
        <taxon>Lophotrochozoa</taxon>
        <taxon>Mollusca</taxon>
        <taxon>Gastropoda</taxon>
        <taxon>Caenogastropoda</taxon>
        <taxon>Sorbeoconcha</taxon>
        <taxon>Cerithioidea</taxon>
        <taxon>Batillariidae</taxon>
        <taxon>Batillaria</taxon>
    </lineage>
</organism>
<feature type="compositionally biased region" description="Low complexity" evidence="10">
    <location>
        <begin position="229"/>
        <end position="242"/>
    </location>
</feature>
<dbReference type="PANTHER" id="PTHR24361:SF433">
    <property type="entry name" value="PROTEIN KINASE DOMAIN-CONTAINING PROTEIN"/>
    <property type="match status" value="1"/>
</dbReference>
<dbReference type="Pfam" id="PF00069">
    <property type="entry name" value="Pkinase"/>
    <property type="match status" value="1"/>
</dbReference>
<feature type="compositionally biased region" description="Basic and acidic residues" evidence="10">
    <location>
        <begin position="301"/>
        <end position="327"/>
    </location>
</feature>
<feature type="region of interest" description="Disordered" evidence="10">
    <location>
        <begin position="1204"/>
        <end position="1233"/>
    </location>
</feature>
<feature type="region of interest" description="Disordered" evidence="10">
    <location>
        <begin position="1541"/>
        <end position="1560"/>
    </location>
</feature>
<feature type="region of interest" description="Disordered" evidence="10">
    <location>
        <begin position="684"/>
        <end position="718"/>
    </location>
</feature>
<evidence type="ECO:0000256" key="7">
    <source>
        <dbReference type="ARBA" id="ARBA00047899"/>
    </source>
</evidence>
<feature type="compositionally biased region" description="Basic and acidic residues" evidence="10">
    <location>
        <begin position="798"/>
        <end position="814"/>
    </location>
</feature>
<comment type="catalytic activity">
    <reaction evidence="8">
        <text>L-seryl-[protein] + ATP = O-phospho-L-seryl-[protein] + ADP + H(+)</text>
        <dbReference type="Rhea" id="RHEA:17989"/>
        <dbReference type="Rhea" id="RHEA-COMP:9863"/>
        <dbReference type="Rhea" id="RHEA-COMP:11604"/>
        <dbReference type="ChEBI" id="CHEBI:15378"/>
        <dbReference type="ChEBI" id="CHEBI:29999"/>
        <dbReference type="ChEBI" id="CHEBI:30616"/>
        <dbReference type="ChEBI" id="CHEBI:83421"/>
        <dbReference type="ChEBI" id="CHEBI:456216"/>
        <dbReference type="EC" id="2.7.11.1"/>
    </reaction>
</comment>
<keyword evidence="6 9" id="KW-0067">ATP-binding</keyword>
<feature type="compositionally biased region" description="Basic and acidic residues" evidence="10">
    <location>
        <begin position="706"/>
        <end position="718"/>
    </location>
</feature>
<comment type="caution">
    <text evidence="12">The sequence shown here is derived from an EMBL/GenBank/DDBJ whole genome shotgun (WGS) entry which is preliminary data.</text>
</comment>
<feature type="compositionally biased region" description="Basic and acidic residues" evidence="10">
    <location>
        <begin position="1403"/>
        <end position="1413"/>
    </location>
</feature>
<evidence type="ECO:0000313" key="12">
    <source>
        <dbReference type="EMBL" id="KAK7494265.1"/>
    </source>
</evidence>
<feature type="compositionally biased region" description="Basic and acidic residues" evidence="10">
    <location>
        <begin position="627"/>
        <end position="645"/>
    </location>
</feature>
<keyword evidence="4 9" id="KW-0547">Nucleotide-binding</keyword>
<dbReference type="GO" id="GO:0004674">
    <property type="term" value="F:protein serine/threonine kinase activity"/>
    <property type="evidence" value="ECO:0007669"/>
    <property type="project" value="UniProtKB-KW"/>
</dbReference>
<dbReference type="Gene3D" id="1.10.510.10">
    <property type="entry name" value="Transferase(Phosphotransferase) domain 1"/>
    <property type="match status" value="1"/>
</dbReference>
<feature type="compositionally biased region" description="Basic and acidic residues" evidence="10">
    <location>
        <begin position="1518"/>
        <end position="1532"/>
    </location>
</feature>
<sequence>MAFISPSLSSNSGDSLLATPVDPADTEKETADSRVLSQYPLDPPKLTECSGMVVSPGTTPIAKPRGLAVTVLKEEEELSTDTSVGTLETSEHEVPWKEHFSWKTKNVQHHTSSLFHQHSNLLATKTSPFETSDTAPANTSTSEDAFSSQASLIRGPAAEKTSSGSVRSMGYSMSQKSPTFEKESMTLTTESSATSQEARPEPHPAPAVSSADRGSSRQFRPPSPGSELSMTSTFFGTSPPSSCRSASPKGSFKHQPAVRVSPVKPLTDPPEAQRRKSPGRSPKASLIGKTFSGATVSELKVLLEKQRKSTKERGSETPRPVTDKANDLIKTSTEPPKTSFLRMLVNDDETGAERHEKHGRSHDGENKLNIGNANNTAFERVNKNTGGLPLPLEHVTTSVYQKRVNVDGQPPSSKVTITQKKVRYTAEPVGANLEPAPGEQSPPKILTLPPSSHKSLPQPTPIVPVTTGRAAQPSPGFTSVQRTRSEEEEQALRQPAPPSFEGQEMPGEAKVIGTSPRHSGHPSPHKQVIMDMLAFGHNPKAYVPPSPQRHPGGRSPGRSPQMYPNVRGGVNSLPPQVIPSPPSSRAESAGISMTTPEERARILAATRNKKRLSPRPGSAPYPTGVRDQTDRHPAREKRYPGREQPSRQPVAEVYYPSSGEDRWSTEALYPVSDQDQVVRQPVLGTYYPGSDKDAGVRQPVVGDHSLLGRREPSPAHARKMDILSRPPRFPMLNAHSSGDSSEDFSDFFAKYLDETQKRISPPRSPKKHLTSPARSPRSARSPQRVKTASPSPQSSKRRPPDPYERLRRAFEKRQRNLTQIVKLPDISENNLAGSSRRSESEGRRVTPTTSPGWSPYPSNVVVYPGMNPHPQPFGHQLHAYRHRQGLIGDSSELLASVRSPPYPQPVNAPYSDVARDRSRRKQGRRVSWNDDHNRLTERQRLVESKNQNAAGTSESASTAVENVEFSQRRTQTKQCTVRQNETTTHASTEQMQRRHFRHSQDLTLDTQEQRMQKEYTFQDRRQRVSMLEERQQSQEYILKKSPRTALFSEQRVAPNATSTTSQSSDGPYAVQAKRADNNQNRAWSSSESLSDVEQPGENQMEESPVKGNPLSLSEELRNAGWSPGGLPSKEPPAQGDQVVSGNVRTVEFEEWTDEEGSLPCDCLPGNHLHDVNESANSSSRLGKDNGSSCEDECVNWDSRFYTPKDITGDTAIGAGSDETSRHHHVKMSTKTWRRKRVVRREQDEEDGNVQYYSLEAHDDLRGGCTDSHNGSRHGTTPRRRRRHRNDDNDNINNSGNDNPGNTPYKTIPNDTAVEYPLPHKVTDDPCKGEVAGAIGGTSPHESTRRHGSLGALSSYPRTKPTMLRKRRSFGRSYLSRIMSRRQGDDSDGHGSGAVGHQKPSCRTKSEDYTERPHASNTNRRGGLDICHECGPVPGDSRASEFLPAQKGLYAQAAYDRASGLVYFNTHTDGECACTVVDVNATRGLHDRRFIPRAFTEETVRYEDQNDENDNFSQSSSQAEHEERCERDEDRTDSISSYEVGEVWGSSQQSSQSSVPSAYSDDVHCKLHEEAYNPERGDGDVDRGFYKEREALTKGACVMDEKGRQKEASSYSTAESQACEPSETCPPDENFSRATYTASPVSGKSSANARGPSTFTVTESMVQAYGYNPLTVSPFTARGYPRLAHDESNLDHVTVPFVKRKALIFLRSDKQEFVEVGRGTYGCVYLAQATTRRGTAKVVVKDFFTDSTTWELIVHEARMLSYLQDTGVIPHFYGLLKRRSLGDDYSLIMQYFGQGKTLHTALVNKEDLPALIWQDVAWQLARGLLLIHERHVLLNDLKGDNVLIDMRRERKVIKYIDLGMATYRKGLNFHLPEDQMSKFNFLAPEVRAGAFTSPMSDVYSLGYLLDQINRLAKLQALHETSQKCMDDLPADRPHLPLVVEALQIQSDVLADAAAAEAMN</sequence>
<proteinExistence type="predicted"/>
<dbReference type="InterPro" id="IPR011009">
    <property type="entry name" value="Kinase-like_dom_sf"/>
</dbReference>
<dbReference type="PROSITE" id="PS50011">
    <property type="entry name" value="PROTEIN_KINASE_DOM"/>
    <property type="match status" value="1"/>
</dbReference>
<evidence type="ECO:0000256" key="1">
    <source>
        <dbReference type="ARBA" id="ARBA00012513"/>
    </source>
</evidence>
<feature type="region of interest" description="Disordered" evidence="10">
    <location>
        <begin position="1380"/>
        <end position="1423"/>
    </location>
</feature>
<dbReference type="EMBL" id="JACVVK020000085">
    <property type="protein sequence ID" value="KAK7494265.1"/>
    <property type="molecule type" value="Genomic_DNA"/>
</dbReference>
<dbReference type="InterPro" id="IPR017441">
    <property type="entry name" value="Protein_kinase_ATP_BS"/>
</dbReference>
<dbReference type="CDD" id="cd00180">
    <property type="entry name" value="PKc"/>
    <property type="match status" value="1"/>
</dbReference>
<feature type="region of interest" description="Disordered" evidence="10">
    <location>
        <begin position="895"/>
        <end position="1004"/>
    </location>
</feature>